<evidence type="ECO:0000313" key="4">
    <source>
        <dbReference type="Proteomes" id="UP000327013"/>
    </source>
</evidence>
<feature type="compositionally biased region" description="Low complexity" evidence="1">
    <location>
        <begin position="432"/>
        <end position="496"/>
    </location>
</feature>
<keyword evidence="2" id="KW-0472">Membrane</keyword>
<evidence type="ECO:0000256" key="2">
    <source>
        <dbReference type="SAM" id="Phobius"/>
    </source>
</evidence>
<proteinExistence type="predicted"/>
<comment type="caution">
    <text evidence="3">The sequence shown here is derived from an EMBL/GenBank/DDBJ whole genome shotgun (WGS) entry which is preliminary data.</text>
</comment>
<dbReference type="EMBL" id="VIBQ01000016">
    <property type="protein sequence ID" value="KAB8356654.1"/>
    <property type="molecule type" value="Genomic_DNA"/>
</dbReference>
<protein>
    <recommendedName>
        <fullName evidence="5">DUF4185 domain-containing protein</fullName>
    </recommendedName>
</protein>
<dbReference type="PANTHER" id="PTHR34292:SF2">
    <property type="entry name" value="OUTER SPORE WALL PROTEIN LDS1"/>
    <property type="match status" value="1"/>
</dbReference>
<sequence length="954" mass="101936">MSDKVTKKVKEVAKDEAVRVRALAEDGVKSGAWSYPFRVGVGVTVAMFVFTYLPQVAVMAFVEGPLAPFSTILLVLSESSTLFNFLARGFVLGDSLVDVFDGTLVARDCEPLVAQGRTVKKSGDAMAKLGKLVKKPFERFSPAALIRYFMYLPLNFIPVVGTVAFVLLQGRRYGPATHARYFQLKGYSDTQRKEWVDKRMGAYTGFGVPAVLLEMSAIRPLTGKTEGVGPDAQGCGTEVAAGNCRRIETIRGGRCNLPDRRRSYDTPLSLTLELKLSALDANHGTALQGGRPPSPGGVLCSFVGGSVSTSPSYLGRKPDSRRSGLMPALLLSALAPVSLGAPAPPSVNALLGVDAQGNPVGPAPTIFENKHQRFATALPGEHVIKDFHHLHGNVKVAGKRDIEDRAVQNWPKWWHWPRTTRKPSSVVVTPIKTSTKPVSTSAPATTSKPSSTQASTSKPSSTQASTSKPTSTLVTSTSKTSSSTSSSSTAASSSPAPVRPGKMQTLVYANSLAVPTVQSTQLLGAVTQDPVLQYIQHTNEQVPLLPTNLLGTGINLGLITNYPIYNGSGTLIVNSNSVIAPVTQKPFMSRDNGKGGYLDGYQIFMFADTSALITANNYAFGGFVSTSVAVDKGMAAAKGQPPVLTDMMGTWDNSQALPRGFAPFTTGEDAYTSQSVGKRYGIWPESSLTYLDSQTALCYAALVYIDPTSPTSIQGVGNTLLKITIPSAGGPVATRAVPLMYGAKEIDFGGIGGVRSWGPSGPGGIDGKVYIFGNTFVNYYTCGLFLARVEASQVTNKASYEYFNNNTQTWSPTPPAQGTTAGVFVDGAYSNVDIFYSPRHLTYVMVFQTPFADNNFYWRYLQVPKPIKPTYAGGSEADLAENLHKYKWSPATLLFQAPKPADGLYVYAGGVSMGYFDKDDIVNGGTKMLLQWTAPLAANDPRGYDTGTAVVTFA</sequence>
<dbReference type="AlphaFoldDB" id="A0A5N6KXF7"/>
<dbReference type="InterPro" id="IPR052786">
    <property type="entry name" value="Spore_wall_assembly"/>
</dbReference>
<gene>
    <name evidence="3" type="ORF">FH972_024231</name>
</gene>
<feature type="region of interest" description="Disordered" evidence="1">
    <location>
        <begin position="424"/>
        <end position="500"/>
    </location>
</feature>
<name>A0A5N6KXF7_9ROSI</name>
<organism evidence="3 4">
    <name type="scientific">Carpinus fangiana</name>
    <dbReference type="NCBI Taxonomy" id="176857"/>
    <lineage>
        <taxon>Eukaryota</taxon>
        <taxon>Viridiplantae</taxon>
        <taxon>Streptophyta</taxon>
        <taxon>Embryophyta</taxon>
        <taxon>Tracheophyta</taxon>
        <taxon>Spermatophyta</taxon>
        <taxon>Magnoliopsida</taxon>
        <taxon>eudicotyledons</taxon>
        <taxon>Gunneridae</taxon>
        <taxon>Pentapetalae</taxon>
        <taxon>rosids</taxon>
        <taxon>fabids</taxon>
        <taxon>Fagales</taxon>
        <taxon>Betulaceae</taxon>
        <taxon>Carpinus</taxon>
    </lineage>
</organism>
<evidence type="ECO:0000256" key="1">
    <source>
        <dbReference type="SAM" id="MobiDB-lite"/>
    </source>
</evidence>
<feature type="transmembrane region" description="Helical" evidence="2">
    <location>
        <begin position="66"/>
        <end position="87"/>
    </location>
</feature>
<dbReference type="Proteomes" id="UP000327013">
    <property type="component" value="Unassembled WGS sequence"/>
</dbReference>
<dbReference type="GO" id="GO:0005811">
    <property type="term" value="C:lipid droplet"/>
    <property type="evidence" value="ECO:0007669"/>
    <property type="project" value="TreeGrafter"/>
</dbReference>
<feature type="transmembrane region" description="Helical" evidence="2">
    <location>
        <begin position="148"/>
        <end position="168"/>
    </location>
</feature>
<feature type="transmembrane region" description="Helical" evidence="2">
    <location>
        <begin position="35"/>
        <end position="54"/>
    </location>
</feature>
<keyword evidence="2" id="KW-0812">Transmembrane</keyword>
<accession>A0A5N6KXF7</accession>
<reference evidence="3 4" key="1">
    <citation type="submission" date="2019-06" db="EMBL/GenBank/DDBJ databases">
        <title>A chromosomal-level reference genome of Carpinus fangiana (Coryloideae, Betulaceae).</title>
        <authorList>
            <person name="Yang X."/>
            <person name="Wang Z."/>
            <person name="Zhang L."/>
            <person name="Hao G."/>
            <person name="Liu J."/>
            <person name="Yang Y."/>
        </authorList>
    </citation>
    <scope>NUCLEOTIDE SEQUENCE [LARGE SCALE GENOMIC DNA]</scope>
    <source>
        <strain evidence="3">Cfa_2016G</strain>
        <tissue evidence="3">Leaf</tissue>
    </source>
</reference>
<evidence type="ECO:0000313" key="3">
    <source>
        <dbReference type="EMBL" id="KAB8356654.1"/>
    </source>
</evidence>
<keyword evidence="4" id="KW-1185">Reference proteome</keyword>
<dbReference type="OrthoDB" id="1863911at2759"/>
<dbReference type="PANTHER" id="PTHR34292">
    <property type="entry name" value="OUTER SPORE WALL PROTEIN LDS1"/>
    <property type="match status" value="1"/>
</dbReference>
<keyword evidence="2" id="KW-1133">Transmembrane helix</keyword>
<evidence type="ECO:0008006" key="5">
    <source>
        <dbReference type="Google" id="ProtNLM"/>
    </source>
</evidence>